<evidence type="ECO:0000313" key="6">
    <source>
        <dbReference type="EMBL" id="ACV25678.1"/>
    </source>
</evidence>
<proteinExistence type="predicted"/>
<evidence type="ECO:0000256" key="4">
    <source>
        <dbReference type="PROSITE-ProRule" id="PRU01091"/>
    </source>
</evidence>
<accession>C7R7C9</accession>
<dbReference type="RefSeq" id="WP_012800193.1">
    <property type="nucleotide sequence ID" value="NC_013166.1"/>
</dbReference>
<evidence type="ECO:0000256" key="3">
    <source>
        <dbReference type="ARBA" id="ARBA00023125"/>
    </source>
</evidence>
<sequence length="236" mass="27608">MSKLPKVLHLAQELEFDEPHLNVLREAGYQCYIGRDRKHLLSQLEAEEFDLLIIEWRNDDTTDWMLEQVREFLQWHGPILFIADKNDEEGLHQACAHHRDNFLTRPIQPNTLLSCANKLVQNARYTMHQDCFEFGPYQVSLGLKQISLEGKPINLTTKEFELGVLFLRNPGRLYSRKFLLKKVWGIDCDISTRTVDAHISSLRKKLNIKGDSLYRIKTVYQHGYRLELLEETEAVA</sequence>
<dbReference type="SUPFAM" id="SSF52172">
    <property type="entry name" value="CheY-like"/>
    <property type="match status" value="1"/>
</dbReference>
<keyword evidence="2" id="KW-0902">Two-component regulatory system</keyword>
<dbReference type="Proteomes" id="UP000001231">
    <property type="component" value="Chromosome"/>
</dbReference>
<dbReference type="GO" id="GO:0006355">
    <property type="term" value="P:regulation of DNA-templated transcription"/>
    <property type="evidence" value="ECO:0007669"/>
    <property type="project" value="InterPro"/>
</dbReference>
<dbReference type="Gene3D" id="3.40.50.2300">
    <property type="match status" value="1"/>
</dbReference>
<dbReference type="InterPro" id="IPR036388">
    <property type="entry name" value="WH-like_DNA-bd_sf"/>
</dbReference>
<dbReference type="InterPro" id="IPR001867">
    <property type="entry name" value="OmpR/PhoB-type_DNA-bd"/>
</dbReference>
<dbReference type="InParanoid" id="C7R7C9"/>
<dbReference type="SMART" id="SM00862">
    <property type="entry name" value="Trans_reg_C"/>
    <property type="match status" value="1"/>
</dbReference>
<dbReference type="KEGG" id="kko:Kkor_0257"/>
<dbReference type="InterPro" id="IPR016032">
    <property type="entry name" value="Sig_transdc_resp-reg_C-effctor"/>
</dbReference>
<keyword evidence="1" id="KW-0597">Phosphoprotein</keyword>
<evidence type="ECO:0000313" key="7">
    <source>
        <dbReference type="Proteomes" id="UP000001231"/>
    </source>
</evidence>
<feature type="domain" description="OmpR/PhoB-type" evidence="5">
    <location>
        <begin position="129"/>
        <end position="228"/>
    </location>
</feature>
<dbReference type="Gene3D" id="1.10.10.10">
    <property type="entry name" value="Winged helix-like DNA-binding domain superfamily/Winged helix DNA-binding domain"/>
    <property type="match status" value="1"/>
</dbReference>
<dbReference type="PROSITE" id="PS51755">
    <property type="entry name" value="OMPR_PHOB"/>
    <property type="match status" value="1"/>
</dbReference>
<reference evidence="6 7" key="1">
    <citation type="journal article" date="2009" name="Stand. Genomic Sci.">
        <title>Complete genome sequence of Kangiella koreensis type strain (SW-125).</title>
        <authorList>
            <person name="Han C."/>
            <person name="Sikorski J."/>
            <person name="Lapidus A."/>
            <person name="Nolan M."/>
            <person name="Glavina Del Rio T."/>
            <person name="Tice H."/>
            <person name="Cheng J.F."/>
            <person name="Lucas S."/>
            <person name="Chen F."/>
            <person name="Copeland A."/>
            <person name="Ivanova N."/>
            <person name="Mavromatis K."/>
            <person name="Ovchinnikova G."/>
            <person name="Pati A."/>
            <person name="Bruce D."/>
            <person name="Goodwin L."/>
            <person name="Pitluck S."/>
            <person name="Chen A."/>
            <person name="Palaniappan K."/>
            <person name="Land M."/>
            <person name="Hauser L."/>
            <person name="Chang Y.J."/>
            <person name="Jeffries C.D."/>
            <person name="Chain P."/>
            <person name="Saunders E."/>
            <person name="Brettin T."/>
            <person name="Goker M."/>
            <person name="Tindall B.J."/>
            <person name="Bristow J."/>
            <person name="Eisen J.A."/>
            <person name="Markowitz V."/>
            <person name="Hugenholtz P."/>
            <person name="Kyrpides N.C."/>
            <person name="Klenk H.P."/>
            <person name="Detter J.C."/>
        </authorList>
    </citation>
    <scope>NUCLEOTIDE SEQUENCE [LARGE SCALE GENOMIC DNA]</scope>
    <source>
        <strain evidence="7">DSM 16069 / KCTC 12182 / SW-125</strain>
    </source>
</reference>
<dbReference type="CDD" id="cd00383">
    <property type="entry name" value="trans_reg_C"/>
    <property type="match status" value="1"/>
</dbReference>
<dbReference type="STRING" id="523791.Kkor_0257"/>
<dbReference type="AlphaFoldDB" id="C7R7C9"/>
<dbReference type="GO" id="GO:0032993">
    <property type="term" value="C:protein-DNA complex"/>
    <property type="evidence" value="ECO:0007669"/>
    <property type="project" value="TreeGrafter"/>
</dbReference>
<dbReference type="HOGENOM" id="CLU_000445_30_0_6"/>
<dbReference type="Pfam" id="PF00486">
    <property type="entry name" value="Trans_reg_C"/>
    <property type="match status" value="1"/>
</dbReference>
<dbReference type="InterPro" id="IPR011006">
    <property type="entry name" value="CheY-like_superfamily"/>
</dbReference>
<evidence type="ECO:0000256" key="2">
    <source>
        <dbReference type="ARBA" id="ARBA00023012"/>
    </source>
</evidence>
<protein>
    <submittedName>
        <fullName evidence="6">Two component transcriptional regulator, winged helix family</fullName>
    </submittedName>
</protein>
<gene>
    <name evidence="6" type="ordered locus">Kkor_0257</name>
</gene>
<dbReference type="InterPro" id="IPR039420">
    <property type="entry name" value="WalR-like"/>
</dbReference>
<evidence type="ECO:0000259" key="5">
    <source>
        <dbReference type="PROSITE" id="PS51755"/>
    </source>
</evidence>
<dbReference type="PANTHER" id="PTHR48111:SF40">
    <property type="entry name" value="PHOSPHATE REGULON TRANSCRIPTIONAL REGULATORY PROTEIN PHOB"/>
    <property type="match status" value="1"/>
</dbReference>
<evidence type="ECO:0000256" key="1">
    <source>
        <dbReference type="ARBA" id="ARBA00022553"/>
    </source>
</evidence>
<feature type="DNA-binding region" description="OmpR/PhoB-type" evidence="4">
    <location>
        <begin position="129"/>
        <end position="228"/>
    </location>
</feature>
<dbReference type="PANTHER" id="PTHR48111">
    <property type="entry name" value="REGULATOR OF RPOS"/>
    <property type="match status" value="1"/>
</dbReference>
<organism evidence="6 7">
    <name type="scientific">Kangiella koreensis (strain DSM 16069 / JCM 12317 / KCTC 12182 / SW-125)</name>
    <dbReference type="NCBI Taxonomy" id="523791"/>
    <lineage>
        <taxon>Bacteria</taxon>
        <taxon>Pseudomonadati</taxon>
        <taxon>Pseudomonadota</taxon>
        <taxon>Gammaproteobacteria</taxon>
        <taxon>Kangiellales</taxon>
        <taxon>Kangiellaceae</taxon>
        <taxon>Kangiella</taxon>
    </lineage>
</organism>
<keyword evidence="7" id="KW-1185">Reference proteome</keyword>
<dbReference type="OrthoDB" id="9802426at2"/>
<dbReference type="GO" id="GO:0000156">
    <property type="term" value="F:phosphorelay response regulator activity"/>
    <property type="evidence" value="ECO:0007669"/>
    <property type="project" value="TreeGrafter"/>
</dbReference>
<keyword evidence="3 4" id="KW-0238">DNA-binding</keyword>
<dbReference type="SUPFAM" id="SSF46894">
    <property type="entry name" value="C-terminal effector domain of the bipartite response regulators"/>
    <property type="match status" value="1"/>
</dbReference>
<dbReference type="GO" id="GO:0005829">
    <property type="term" value="C:cytosol"/>
    <property type="evidence" value="ECO:0007669"/>
    <property type="project" value="TreeGrafter"/>
</dbReference>
<dbReference type="GO" id="GO:0000976">
    <property type="term" value="F:transcription cis-regulatory region binding"/>
    <property type="evidence" value="ECO:0007669"/>
    <property type="project" value="TreeGrafter"/>
</dbReference>
<name>C7R7C9_KANKD</name>
<dbReference type="EMBL" id="CP001707">
    <property type="protein sequence ID" value="ACV25678.1"/>
    <property type="molecule type" value="Genomic_DNA"/>
</dbReference>
<dbReference type="eggNOG" id="COG0745">
    <property type="taxonomic scope" value="Bacteria"/>
</dbReference>